<feature type="region of interest" description="Disordered" evidence="1">
    <location>
        <begin position="42"/>
        <end position="67"/>
    </location>
</feature>
<dbReference type="GeneID" id="71777493"/>
<evidence type="ECO:0000256" key="1">
    <source>
        <dbReference type="SAM" id="MobiDB-lite"/>
    </source>
</evidence>
<dbReference type="AlphaFoldDB" id="A0A080WUU9"/>
<name>A0A080WUU9_TRIRC</name>
<reference evidence="3" key="1">
    <citation type="journal article" date="2012" name="MBio">
        <title>Comparative genome analysis of Trichophyton rubrum and related dermatophytes reveals candidate genes involved in infection.</title>
        <authorList>
            <person name="Martinez D.A."/>
            <person name="Oliver B.G."/>
            <person name="Graeser Y."/>
            <person name="Goldberg J.M."/>
            <person name="Li W."/>
            <person name="Martinez-Rossi N.M."/>
            <person name="Monod M."/>
            <person name="Shelest E."/>
            <person name="Barton R.C."/>
            <person name="Birch E."/>
            <person name="Brakhage A.A."/>
            <person name="Chen Z."/>
            <person name="Gurr S.J."/>
            <person name="Heiman D."/>
            <person name="Heitman J."/>
            <person name="Kosti I."/>
            <person name="Rossi A."/>
            <person name="Saif S."/>
            <person name="Samalova M."/>
            <person name="Saunders C.W."/>
            <person name="Shea T."/>
            <person name="Summerbell R.C."/>
            <person name="Xu J."/>
            <person name="Young S."/>
            <person name="Zeng Q."/>
            <person name="Birren B.W."/>
            <person name="Cuomo C.A."/>
            <person name="White T.C."/>
        </authorList>
    </citation>
    <scope>NUCLEOTIDE SEQUENCE [LARGE SCALE GENOMIC DNA]</scope>
    <source>
        <strain evidence="3">ATCC MYA-4607 / CBS 118892</strain>
    </source>
</reference>
<protein>
    <submittedName>
        <fullName evidence="2">Uncharacterized protein</fullName>
    </submittedName>
</protein>
<evidence type="ECO:0000313" key="3">
    <source>
        <dbReference type="Proteomes" id="UP000008864"/>
    </source>
</evidence>
<dbReference type="EMBL" id="GG700652">
    <property type="protein sequence ID" value="KFL61878.1"/>
    <property type="molecule type" value="Genomic_DNA"/>
</dbReference>
<dbReference type="HOGENOM" id="CLU_2265628_0_0_1"/>
<dbReference type="InParanoid" id="A0A080WUU9"/>
<accession>A0A080WUU9</accession>
<dbReference type="VEuPathDB" id="FungiDB:TERG_12249"/>
<proteinExistence type="predicted"/>
<sequence>MDLRCEGESVGQISTSGVPGWRDMRIPCCGSKCDSRAEMVTMQSTRGTEGPTIERPSTVMVSSPSSAPTLRIVEGEGEKNWRPADGIVGPVNCRIPSRVGHVS</sequence>
<keyword evidence="3" id="KW-1185">Reference proteome</keyword>
<organism evidence="2 3">
    <name type="scientific">Trichophyton rubrum (strain ATCC MYA-4607 / CBS 118892)</name>
    <name type="common">Athlete's foot fungus</name>
    <dbReference type="NCBI Taxonomy" id="559305"/>
    <lineage>
        <taxon>Eukaryota</taxon>
        <taxon>Fungi</taxon>
        <taxon>Dikarya</taxon>
        <taxon>Ascomycota</taxon>
        <taxon>Pezizomycotina</taxon>
        <taxon>Eurotiomycetes</taxon>
        <taxon>Eurotiomycetidae</taxon>
        <taxon>Onygenales</taxon>
        <taxon>Arthrodermataceae</taxon>
        <taxon>Trichophyton</taxon>
    </lineage>
</organism>
<dbReference type="RefSeq" id="XP_047606530.1">
    <property type="nucleotide sequence ID" value="XM_047751235.1"/>
</dbReference>
<evidence type="ECO:0000313" key="2">
    <source>
        <dbReference type="EMBL" id="KFL61878.1"/>
    </source>
</evidence>
<dbReference type="Proteomes" id="UP000008864">
    <property type="component" value="Unassembled WGS sequence"/>
</dbReference>
<gene>
    <name evidence="2" type="ORF">TERG_12249</name>
</gene>